<feature type="transmembrane region" description="Helical" evidence="1">
    <location>
        <begin position="358"/>
        <end position="375"/>
    </location>
</feature>
<dbReference type="Proteomes" id="UP000078428">
    <property type="component" value="Unassembled WGS sequence"/>
</dbReference>
<accession>A0A178MVX0</accession>
<keyword evidence="1" id="KW-0812">Transmembrane</keyword>
<feature type="transmembrane region" description="Helical" evidence="1">
    <location>
        <begin position="142"/>
        <end position="160"/>
    </location>
</feature>
<evidence type="ECO:0008006" key="4">
    <source>
        <dbReference type="Google" id="ProtNLM"/>
    </source>
</evidence>
<dbReference type="EMBL" id="LWQT01000028">
    <property type="protein sequence ID" value="OAN54685.1"/>
    <property type="molecule type" value="Genomic_DNA"/>
</dbReference>
<feature type="transmembrane region" description="Helical" evidence="1">
    <location>
        <begin position="296"/>
        <end position="314"/>
    </location>
</feature>
<feature type="transmembrane region" description="Helical" evidence="1">
    <location>
        <begin position="204"/>
        <end position="223"/>
    </location>
</feature>
<feature type="transmembrane region" description="Helical" evidence="1">
    <location>
        <begin position="84"/>
        <end position="102"/>
    </location>
</feature>
<protein>
    <recommendedName>
        <fullName evidence="4">Glycosyltransferase RgtA/B/C/D-like domain-containing protein</fullName>
    </recommendedName>
</protein>
<feature type="transmembrane region" description="Helical" evidence="1">
    <location>
        <begin position="266"/>
        <end position="284"/>
    </location>
</feature>
<sequence length="586" mass="63174">MMAMMLSPLAFAWMAGFLCGALIGWNLAEFTPVPMLPAALLAGDASYLPGSPMGLIHAKTVSAITQLIALLMKIGWSDNAVIRTIYAVQAGLLASGSVLVVFGFCRRAFASLAASVLFVAMLPFCGKFGYSDYIMLSLSPSTYGMVGHALILYVVGLLAIGRSGPALFGLGVLLASHPVLGAWCALALVLALLPERHRGTTAALLPLLPWGVAGGALVLLSFLTRPGAPEADMGINAAEAIRYRDAFIALWDYHRNVDLSPLRGMAVVQALALAGLGLVMLRLGGEGGHGLGPRRALRIIVLMAVAGAASFTLYHFARPLFPTVVTALLMPSRFLNIPLLLTFPLVAAVMLSRSGNPLVWGMAGIMAAVLAIAPLENASTLEPVAGVVLILAASASVATRWGQLDLLTRMPWPTKPWSAAGSMLAMLGVVTVVGGVTTAILHKPLVVEDPVVDKVRALVSPPVLFSSRYSQLAYWRLFPRHAPALDVDSLDYITYVPEAAGEISRMLADVYGIDYFNPPYRFLPAVHMDEHVRERWERFSPQDWRFLADNYGFHTVVTLHPWLLSIPRKLSYRMGQHTLYVYQIVR</sequence>
<comment type="caution">
    <text evidence="2">The sequence shown here is derived from an EMBL/GenBank/DDBJ whole genome shotgun (WGS) entry which is preliminary data.</text>
</comment>
<feature type="transmembrane region" description="Helical" evidence="1">
    <location>
        <begin position="423"/>
        <end position="441"/>
    </location>
</feature>
<dbReference type="STRING" id="1285242.A6A04_12230"/>
<evidence type="ECO:0000256" key="1">
    <source>
        <dbReference type="SAM" id="Phobius"/>
    </source>
</evidence>
<keyword evidence="1" id="KW-0472">Membrane</keyword>
<feature type="transmembrane region" description="Helical" evidence="1">
    <location>
        <begin position="166"/>
        <end position="192"/>
    </location>
</feature>
<feature type="transmembrane region" description="Helical" evidence="1">
    <location>
        <begin position="108"/>
        <end position="130"/>
    </location>
</feature>
<keyword evidence="1" id="KW-1133">Transmembrane helix</keyword>
<dbReference type="AlphaFoldDB" id="A0A178MVX0"/>
<reference evidence="2 3" key="1">
    <citation type="submission" date="2016-04" db="EMBL/GenBank/DDBJ databases">
        <title>Draft genome sequence of freshwater magnetotactic bacteria Magnetospirillum marisnigri SP-1 and Magnetospirillum moscoviense BB-1.</title>
        <authorList>
            <person name="Koziaeva V."/>
            <person name="Dziuba M.V."/>
            <person name="Ivanov T.M."/>
            <person name="Kuznetsov B."/>
            <person name="Grouzdev D.S."/>
        </authorList>
    </citation>
    <scope>NUCLEOTIDE SEQUENCE [LARGE SCALE GENOMIC DNA]</scope>
    <source>
        <strain evidence="2 3">SP-1</strain>
    </source>
</reference>
<evidence type="ECO:0000313" key="3">
    <source>
        <dbReference type="Proteomes" id="UP000078428"/>
    </source>
</evidence>
<gene>
    <name evidence="2" type="ORF">A6A04_12230</name>
</gene>
<name>A0A178MVX0_9PROT</name>
<feature type="transmembrane region" description="Helical" evidence="1">
    <location>
        <begin position="334"/>
        <end position="351"/>
    </location>
</feature>
<keyword evidence="3" id="KW-1185">Reference proteome</keyword>
<organism evidence="2 3">
    <name type="scientific">Paramagnetospirillum marisnigri</name>
    <dbReference type="NCBI Taxonomy" id="1285242"/>
    <lineage>
        <taxon>Bacteria</taxon>
        <taxon>Pseudomonadati</taxon>
        <taxon>Pseudomonadota</taxon>
        <taxon>Alphaproteobacteria</taxon>
        <taxon>Rhodospirillales</taxon>
        <taxon>Magnetospirillaceae</taxon>
        <taxon>Paramagnetospirillum</taxon>
    </lineage>
</organism>
<feature type="transmembrane region" description="Helical" evidence="1">
    <location>
        <begin position="381"/>
        <end position="402"/>
    </location>
</feature>
<evidence type="ECO:0000313" key="2">
    <source>
        <dbReference type="EMBL" id="OAN54685.1"/>
    </source>
</evidence>
<proteinExistence type="predicted"/>